<dbReference type="STRING" id="1115515.EV102420_12_02340"/>
<keyword evidence="2" id="KW-0969">Cilium</keyword>
<gene>
    <name evidence="2" type="ORF">EV102420_12_02340</name>
</gene>
<proteinExistence type="predicted"/>
<keyword evidence="3" id="KW-1185">Reference proteome</keyword>
<feature type="region of interest" description="Disordered" evidence="1">
    <location>
        <begin position="1"/>
        <end position="42"/>
    </location>
</feature>
<keyword evidence="2" id="KW-0282">Flagellum</keyword>
<organism evidence="2 3">
    <name type="scientific">Pseudescherichia vulneris NBRC 102420</name>
    <dbReference type="NCBI Taxonomy" id="1115515"/>
    <lineage>
        <taxon>Bacteria</taxon>
        <taxon>Pseudomonadati</taxon>
        <taxon>Pseudomonadota</taxon>
        <taxon>Gammaproteobacteria</taxon>
        <taxon>Enterobacterales</taxon>
        <taxon>Enterobacteriaceae</taxon>
        <taxon>Pseudescherichia</taxon>
    </lineage>
</organism>
<comment type="caution">
    <text evidence="2">The sequence shown here is derived from an EMBL/GenBank/DDBJ whole genome shotgun (WGS) entry which is preliminary data.</text>
</comment>
<name>A0A090VU55_PSEVU</name>
<sequence length="331" mass="35892">MTMQVGLQTTTRSSSNALVPTQISDPARVASPPKRAEREEYPASPLIALRPQRYSVQLNDQLTVLQQADSYLSQLEKSLLNQRHANSAGGQRGESSATLADLLANRAQRSAGRVDRQLLPVLQGEAQVTFHAPELAALLANNGEPVSLMFSAEVGQGRRLAAVSLDNPAEALNPVMQIKNALQRTGVMPRYSEGRWTFTTDEANWPQLQRSFTLADAKGDHVMRPAFHASPSPCDALGTALESGQRDGLQSMVQSVLHQVGEQRQQLASAQEKARQRMDVMARFPEAQSAESASAALGQTLAWACHHYETLVQAINGQATLPALTVQNLLS</sequence>
<protein>
    <submittedName>
        <fullName evidence="2">Putative flagellar hook associated protein</fullName>
    </submittedName>
</protein>
<feature type="compositionally biased region" description="Polar residues" evidence="1">
    <location>
        <begin position="1"/>
        <end position="24"/>
    </location>
</feature>
<accession>A0A090VU55</accession>
<keyword evidence="2" id="KW-0966">Cell projection</keyword>
<reference evidence="2 3" key="1">
    <citation type="submission" date="2014-09" db="EMBL/GenBank/DDBJ databases">
        <title>Whole genome shotgun sequence of Escherichia vulneris NBRC 102420.</title>
        <authorList>
            <person name="Yoshida Y."/>
            <person name="Hosoyama A."/>
            <person name="Tsuchikane K."/>
            <person name="Ohji S."/>
            <person name="Ichikawa N."/>
            <person name="Kimura A."/>
            <person name="Yamazoe A."/>
            <person name="Ezaki T."/>
            <person name="Fujita N."/>
        </authorList>
    </citation>
    <scope>NUCLEOTIDE SEQUENCE [LARGE SCALE GENOMIC DNA]</scope>
    <source>
        <strain evidence="2 3">NBRC 102420</strain>
    </source>
</reference>
<dbReference type="Proteomes" id="UP000029462">
    <property type="component" value="Unassembled WGS sequence"/>
</dbReference>
<dbReference type="eggNOG" id="ENOG5032X29">
    <property type="taxonomic scope" value="Bacteria"/>
</dbReference>
<dbReference type="EMBL" id="BBMZ01000012">
    <property type="protein sequence ID" value="GAL58727.1"/>
    <property type="molecule type" value="Genomic_DNA"/>
</dbReference>
<dbReference type="AlphaFoldDB" id="A0A090VU55"/>
<evidence type="ECO:0000313" key="3">
    <source>
        <dbReference type="Proteomes" id="UP000029462"/>
    </source>
</evidence>
<evidence type="ECO:0000313" key="2">
    <source>
        <dbReference type="EMBL" id="GAL58727.1"/>
    </source>
</evidence>
<evidence type="ECO:0000256" key="1">
    <source>
        <dbReference type="SAM" id="MobiDB-lite"/>
    </source>
</evidence>